<name>A0ABT9Z0K1_9BACI</name>
<evidence type="ECO:0000259" key="3">
    <source>
        <dbReference type="PROSITE" id="PS51186"/>
    </source>
</evidence>
<evidence type="ECO:0000256" key="1">
    <source>
        <dbReference type="ARBA" id="ARBA00022679"/>
    </source>
</evidence>
<evidence type="ECO:0000313" key="5">
    <source>
        <dbReference type="Proteomes" id="UP001232245"/>
    </source>
</evidence>
<keyword evidence="5" id="KW-1185">Reference proteome</keyword>
<dbReference type="InterPro" id="IPR050832">
    <property type="entry name" value="Bact_Acetyltransf"/>
</dbReference>
<organism evidence="4 5">
    <name type="scientific">Metabacillus niabensis</name>
    <dbReference type="NCBI Taxonomy" id="324854"/>
    <lineage>
        <taxon>Bacteria</taxon>
        <taxon>Bacillati</taxon>
        <taxon>Bacillota</taxon>
        <taxon>Bacilli</taxon>
        <taxon>Bacillales</taxon>
        <taxon>Bacillaceae</taxon>
        <taxon>Metabacillus</taxon>
    </lineage>
</organism>
<accession>A0ABT9Z0K1</accession>
<keyword evidence="1" id="KW-0808">Transferase</keyword>
<protein>
    <submittedName>
        <fullName evidence="4">GNAT superfamily N-acetyltransferase</fullName>
    </submittedName>
</protein>
<dbReference type="CDD" id="cd04301">
    <property type="entry name" value="NAT_SF"/>
    <property type="match status" value="1"/>
</dbReference>
<dbReference type="PROSITE" id="PS51186">
    <property type="entry name" value="GNAT"/>
    <property type="match status" value="1"/>
</dbReference>
<dbReference type="SUPFAM" id="SSF55729">
    <property type="entry name" value="Acyl-CoA N-acyltransferases (Nat)"/>
    <property type="match status" value="1"/>
</dbReference>
<evidence type="ECO:0000313" key="4">
    <source>
        <dbReference type="EMBL" id="MDQ0225773.1"/>
    </source>
</evidence>
<dbReference type="PANTHER" id="PTHR43877">
    <property type="entry name" value="AMINOALKYLPHOSPHONATE N-ACETYLTRANSFERASE-RELATED-RELATED"/>
    <property type="match status" value="1"/>
</dbReference>
<feature type="domain" description="N-acetyltransferase" evidence="3">
    <location>
        <begin position="3"/>
        <end position="158"/>
    </location>
</feature>
<dbReference type="EMBL" id="JAUSTZ010000003">
    <property type="protein sequence ID" value="MDQ0225773.1"/>
    <property type="molecule type" value="Genomic_DNA"/>
</dbReference>
<keyword evidence="2" id="KW-0012">Acyltransferase</keyword>
<dbReference type="Pfam" id="PF00583">
    <property type="entry name" value="Acetyltransf_1"/>
    <property type="match status" value="1"/>
</dbReference>
<dbReference type="RefSeq" id="WP_307190659.1">
    <property type="nucleotide sequence ID" value="NZ_JAUSTZ010000003.1"/>
</dbReference>
<dbReference type="PANTHER" id="PTHR43877:SF2">
    <property type="entry name" value="AMINOALKYLPHOSPHONATE N-ACETYLTRANSFERASE-RELATED"/>
    <property type="match status" value="1"/>
</dbReference>
<reference evidence="4 5" key="1">
    <citation type="submission" date="2023-07" db="EMBL/GenBank/DDBJ databases">
        <title>Genomic Encyclopedia of Type Strains, Phase IV (KMG-IV): sequencing the most valuable type-strain genomes for metagenomic binning, comparative biology and taxonomic classification.</title>
        <authorList>
            <person name="Goeker M."/>
        </authorList>
    </citation>
    <scope>NUCLEOTIDE SEQUENCE [LARGE SCALE GENOMIC DNA]</scope>
    <source>
        <strain evidence="4 5">DSM 17723</strain>
    </source>
</reference>
<dbReference type="InterPro" id="IPR016181">
    <property type="entry name" value="Acyl_CoA_acyltransferase"/>
</dbReference>
<sequence length="158" mass="17989">MNTKLWLATEEEIPIVHRIMLEAFEEYRFLDVPSSALNEPIEMLQTSLNSGIEQALLCAVDGVPLGSTRFTKTEDSLYFSRVSVTPIARGKGIAKAMLLWLETYAKENRMMKLECRVRASLPKNIRLYESLGYRVTKEEAVTNPNGYLVKTVVMEKQL</sequence>
<dbReference type="Proteomes" id="UP001232245">
    <property type="component" value="Unassembled WGS sequence"/>
</dbReference>
<dbReference type="Gene3D" id="3.40.630.30">
    <property type="match status" value="1"/>
</dbReference>
<comment type="caution">
    <text evidence="4">The sequence shown here is derived from an EMBL/GenBank/DDBJ whole genome shotgun (WGS) entry which is preliminary data.</text>
</comment>
<proteinExistence type="predicted"/>
<dbReference type="InterPro" id="IPR000182">
    <property type="entry name" value="GNAT_dom"/>
</dbReference>
<evidence type="ECO:0000256" key="2">
    <source>
        <dbReference type="ARBA" id="ARBA00023315"/>
    </source>
</evidence>
<gene>
    <name evidence="4" type="ORF">J2S02_002117</name>
</gene>